<dbReference type="Pfam" id="PF25293">
    <property type="entry name" value="Beta-prop_EMC1_N"/>
    <property type="match status" value="1"/>
</dbReference>
<dbReference type="InterPro" id="IPR026895">
    <property type="entry name" value="EMC1"/>
</dbReference>
<comment type="caution">
    <text evidence="14">The sequence shown here is derived from an EMBL/GenBank/DDBJ whole genome shotgun (WGS) entry which is preliminary data.</text>
</comment>
<keyword evidence="10" id="KW-0325">Glycoprotein</keyword>
<evidence type="ECO:0000313" key="14">
    <source>
        <dbReference type="EMBL" id="KAJ1720663.1"/>
    </source>
</evidence>
<evidence type="ECO:0000256" key="1">
    <source>
        <dbReference type="ARBA" id="ARBA00004115"/>
    </source>
</evidence>
<keyword evidence="5" id="KW-0812">Transmembrane</keyword>
<dbReference type="Proteomes" id="UP001149813">
    <property type="component" value="Unassembled WGS sequence"/>
</dbReference>
<feature type="signal peptide" evidence="11">
    <location>
        <begin position="1"/>
        <end position="27"/>
    </location>
</feature>
<keyword evidence="9" id="KW-0472">Membrane</keyword>
<dbReference type="SUPFAM" id="SSF50998">
    <property type="entry name" value="Quinoprotein alcohol dehydrogenase-like"/>
    <property type="match status" value="1"/>
</dbReference>
<evidence type="ECO:0000256" key="4">
    <source>
        <dbReference type="ARBA" id="ARBA00020824"/>
    </source>
</evidence>
<dbReference type="AlphaFoldDB" id="A0A9W7XXV2"/>
<dbReference type="Pfam" id="PF07774">
    <property type="entry name" value="EMC1_C"/>
    <property type="match status" value="1"/>
</dbReference>
<evidence type="ECO:0000259" key="12">
    <source>
        <dbReference type="Pfam" id="PF07774"/>
    </source>
</evidence>
<keyword evidence="15" id="KW-1185">Reference proteome</keyword>
<feature type="domain" description="EMC1 first beta-propeller" evidence="13">
    <location>
        <begin position="28"/>
        <end position="240"/>
    </location>
</feature>
<keyword evidence="6 11" id="KW-0732">Signal</keyword>
<evidence type="ECO:0000256" key="8">
    <source>
        <dbReference type="ARBA" id="ARBA00022989"/>
    </source>
</evidence>
<name>A0A9W7XXV2_9FUNG</name>
<evidence type="ECO:0000256" key="10">
    <source>
        <dbReference type="ARBA" id="ARBA00023180"/>
    </source>
</evidence>
<dbReference type="PANTHER" id="PTHR21573:SF0">
    <property type="entry name" value="ER MEMBRANE PROTEIN COMPLEX SUBUNIT 1"/>
    <property type="match status" value="1"/>
</dbReference>
<reference evidence="14" key="1">
    <citation type="submission" date="2022-07" db="EMBL/GenBank/DDBJ databases">
        <title>Phylogenomic reconstructions and comparative analyses of Kickxellomycotina fungi.</title>
        <authorList>
            <person name="Reynolds N.K."/>
            <person name="Stajich J.E."/>
            <person name="Barry K."/>
            <person name="Grigoriev I.V."/>
            <person name="Crous P."/>
            <person name="Smith M.E."/>
        </authorList>
    </citation>
    <scope>NUCLEOTIDE SEQUENCE</scope>
    <source>
        <strain evidence="14">NBRC 32514</strain>
    </source>
</reference>
<dbReference type="OrthoDB" id="28092at2759"/>
<dbReference type="Gene3D" id="2.130.10.10">
    <property type="entry name" value="YVTN repeat-like/Quinoprotein amine dehydrogenase"/>
    <property type="match status" value="1"/>
</dbReference>
<dbReference type="InterPro" id="IPR011047">
    <property type="entry name" value="Quinoprotein_ADH-like_sf"/>
</dbReference>
<evidence type="ECO:0000259" key="13">
    <source>
        <dbReference type="Pfam" id="PF25293"/>
    </source>
</evidence>
<dbReference type="GO" id="GO:0072546">
    <property type="term" value="C:EMC complex"/>
    <property type="evidence" value="ECO:0007669"/>
    <property type="project" value="InterPro"/>
</dbReference>
<keyword evidence="8" id="KW-1133">Transmembrane helix</keyword>
<gene>
    <name evidence="14" type="ORF">LPJ53_004724</name>
</gene>
<evidence type="ECO:0000256" key="11">
    <source>
        <dbReference type="SAM" id="SignalP"/>
    </source>
</evidence>
<proteinExistence type="inferred from homology"/>
<evidence type="ECO:0000256" key="9">
    <source>
        <dbReference type="ARBA" id="ARBA00023136"/>
    </source>
</evidence>
<evidence type="ECO:0000256" key="7">
    <source>
        <dbReference type="ARBA" id="ARBA00022824"/>
    </source>
</evidence>
<comment type="subcellular location">
    <subcellularLocation>
        <location evidence="1">Endoplasmic reticulum membrane</location>
        <topology evidence="1">Single-pass type I membrane protein</topology>
    </subcellularLocation>
</comment>
<evidence type="ECO:0000256" key="2">
    <source>
        <dbReference type="ARBA" id="ARBA00007904"/>
    </source>
</evidence>
<comment type="similarity">
    <text evidence="2">Belongs to the EMC1 family.</text>
</comment>
<keyword evidence="7" id="KW-0256">Endoplasmic reticulum</keyword>
<feature type="domain" description="ER membrane protein complex subunit 1 C-terminal" evidence="12">
    <location>
        <begin position="822"/>
        <end position="1043"/>
    </location>
</feature>
<evidence type="ECO:0000256" key="3">
    <source>
        <dbReference type="ARBA" id="ARBA00011276"/>
    </source>
</evidence>
<feature type="chain" id="PRO_5040824536" description="ER membrane protein complex subunit 1" evidence="11">
    <location>
        <begin position="28"/>
        <end position="1044"/>
    </location>
</feature>
<dbReference type="InterPro" id="IPR058545">
    <property type="entry name" value="Beta-prop_EMC1_1st"/>
</dbReference>
<comment type="subunit">
    <text evidence="3">Component of the ER membrane protein complex (EMC).</text>
</comment>
<evidence type="ECO:0000256" key="6">
    <source>
        <dbReference type="ARBA" id="ARBA00022729"/>
    </source>
</evidence>
<evidence type="ECO:0000313" key="15">
    <source>
        <dbReference type="Proteomes" id="UP001149813"/>
    </source>
</evidence>
<dbReference type="InterPro" id="IPR015943">
    <property type="entry name" value="WD40/YVTN_repeat-like_dom_sf"/>
</dbReference>
<protein>
    <recommendedName>
        <fullName evidence="4">ER membrane protein complex subunit 1</fullName>
    </recommendedName>
</protein>
<dbReference type="EMBL" id="JANBOJ010000236">
    <property type="protein sequence ID" value="KAJ1720663.1"/>
    <property type="molecule type" value="Genomic_DNA"/>
</dbReference>
<dbReference type="PANTHER" id="PTHR21573">
    <property type="entry name" value="ER MEMBRANE PROTEIN COMPLEX SUBUNIT 1"/>
    <property type="match status" value="1"/>
</dbReference>
<dbReference type="GO" id="GO:0034975">
    <property type="term" value="P:protein folding in endoplasmic reticulum"/>
    <property type="evidence" value="ECO:0007669"/>
    <property type="project" value="TreeGrafter"/>
</dbReference>
<organism evidence="14 15">
    <name type="scientific">Coemansia erecta</name>
    <dbReference type="NCBI Taxonomy" id="147472"/>
    <lineage>
        <taxon>Eukaryota</taxon>
        <taxon>Fungi</taxon>
        <taxon>Fungi incertae sedis</taxon>
        <taxon>Zoopagomycota</taxon>
        <taxon>Kickxellomycotina</taxon>
        <taxon>Kickxellomycetes</taxon>
        <taxon>Kickxellales</taxon>
        <taxon>Kickxellaceae</taxon>
        <taxon>Coemansia</taxon>
    </lineage>
</organism>
<sequence>MLGGVSLSKVALSLTLAIGSLSSFAHGLFPDEAGRIDWHRAQIGRPTKIVPYAFNETDTGLFAITDRNTLASLSPASGKIVWRQTFGSDETIKALRVRDGRALTLSGANETHVRVWDAASGGLVWGFSQPPDANYRRGSGAAEFVEKSEDVVAVVGDSLVRLTPGATVPVWEVPLNATAAYKRIVLEDKTAFVVGDARPTKKNPKPRMQVVEVDLESGSVKQKYQFAGGQAVRSNRVVFLQSREYGSYVVWRDEKNIVWFVHRLGMSDPEWEIYHAKLVQVELMPADMLTSTMYEIDTDPALNANHPRFIMTYLKDDKIKTIVVEMYRSGDKLEMRKVAGFRSDDAVVAGCGISAPKNDAANPNAPRAVVSVRASDDVSWRVYTDSKTPTHTGDFVYSKDTYGPVRSATLYHVGGEPRVLVQTSGGLVAALAPGSSEPLWFRDESLSHATDMAFLELPPPVSSAEYAAKATDPSVLGSPVTRYILRWAESAKSIVSWVTSGFGFFANSPDAVGASGQAARTVAEELVPASPIVVGDHFGFRKLSVFGTSSGVVAALSTQGGSRSWTRFLADNGTAVSIDNVFVTRRNQPMSTSAPLVTVVGRSRVSGNTVVAVLNALTGEFADDSELTVLPYSHAKVFELPAVDTLNNQQLIGLVYRDPESQTHLGIWPSTASAAKAFCAVTEPVFFDLNDGAGSTDLRGFRAECPASEAELDSWAESSSSFAASEQWKFGLPEGETLISTTGYDGAQSTALLGRVLGDRSVLYKYLNPHLVTVATRIGDDETGSRGIGIYMIDRVTGSLLYSTVHANAHVTKKQPFLAIQSENRVIYQFWQEGSPATAEAKAHSSAVRGYVTVVADLYESDKPDTRDESRAFSSYDLVLPHVVTAAFVAPEPASALGVTRTGSNISTRDVVFGLASSKLLSLPDQMFDPRRPKRAATKDEQAEGLVPYAAPLALDPKRVLSHYNAVAGIAHIRAAPTHLESTSLVAAYGLDLFFTRTSPSGTFDQLSPSFSKVNLVVTTLALAVGCLLGGPMVRRKLTNQAWA</sequence>
<evidence type="ECO:0000256" key="5">
    <source>
        <dbReference type="ARBA" id="ARBA00022692"/>
    </source>
</evidence>
<accession>A0A9W7XXV2</accession>
<dbReference type="InterPro" id="IPR011678">
    <property type="entry name" value="EMC1_C"/>
</dbReference>